<evidence type="ECO:0000313" key="15">
    <source>
        <dbReference type="Proteomes" id="UP000481861"/>
    </source>
</evidence>
<dbReference type="InterPro" id="IPR013319">
    <property type="entry name" value="GH11/12"/>
</dbReference>
<keyword evidence="15" id="KW-1185">Reference proteome</keyword>
<dbReference type="InterPro" id="IPR033123">
    <property type="entry name" value="GH11_dom"/>
</dbReference>
<evidence type="ECO:0000256" key="1">
    <source>
        <dbReference type="ARBA" id="ARBA00000681"/>
    </source>
</evidence>
<evidence type="ECO:0000256" key="3">
    <source>
        <dbReference type="ARBA" id="ARBA00007792"/>
    </source>
</evidence>
<evidence type="ECO:0000256" key="2">
    <source>
        <dbReference type="ARBA" id="ARBA00004851"/>
    </source>
</evidence>
<sequence length="226" mass="24055">MVSFTSLITACTAVVGALAAPAEVAKRVPGDLVARQSTPSSTGTHNGCYYSWWTDGGSRVTYTNGAAGSYSVNWGSGGNFVGGKGWNPGSTRTITYSGQYNPNGNSYLAIYGWTTNPLIEYYIVENFGTYDPSSQARNKGTVTSDGSSYKIAQSTRVNQPSIEGTKTFEQYWSVRNSKRSSGSVNTATHFNAWAAAGMRLGTHNYQIMATEGYQSTGSATITVNCG</sequence>
<dbReference type="GO" id="GO:0031176">
    <property type="term" value="F:endo-1,4-beta-xylanase activity"/>
    <property type="evidence" value="ECO:0007669"/>
    <property type="project" value="UniProtKB-UniRule"/>
</dbReference>
<keyword evidence="7 10" id="KW-0119">Carbohydrate metabolism</keyword>
<dbReference type="UniPathway" id="UPA00114"/>
<evidence type="ECO:0000256" key="12">
    <source>
        <dbReference type="SAM" id="SignalP"/>
    </source>
</evidence>
<dbReference type="Gene3D" id="2.60.120.180">
    <property type="match status" value="1"/>
</dbReference>
<dbReference type="InterPro" id="IPR013320">
    <property type="entry name" value="ConA-like_dom_sf"/>
</dbReference>
<keyword evidence="6 10" id="KW-0378">Hydrolase</keyword>
<evidence type="ECO:0000256" key="5">
    <source>
        <dbReference type="ARBA" id="ARBA00022651"/>
    </source>
</evidence>
<dbReference type="PROSITE" id="PS00777">
    <property type="entry name" value="GH11_2"/>
    <property type="match status" value="1"/>
</dbReference>
<feature type="chain" id="PRO_5028822665" description="Endo-1,4-beta-xylanase" evidence="12">
    <location>
        <begin position="20"/>
        <end position="226"/>
    </location>
</feature>
<evidence type="ECO:0000256" key="7">
    <source>
        <dbReference type="ARBA" id="ARBA00023277"/>
    </source>
</evidence>
<comment type="pathway">
    <text evidence="2 10 11">Glycan degradation; xylan degradation.</text>
</comment>
<dbReference type="InterPro" id="IPR018208">
    <property type="entry name" value="GH11_AS_1"/>
</dbReference>
<dbReference type="EC" id="3.2.1.8" evidence="4 10"/>
<dbReference type="SUPFAM" id="SSF49899">
    <property type="entry name" value="Concanavalin A-like lectins/glucanases"/>
    <property type="match status" value="1"/>
</dbReference>
<dbReference type="PROSITE" id="PS51761">
    <property type="entry name" value="GH11_3"/>
    <property type="match status" value="1"/>
</dbReference>
<reference evidence="14 15" key="1">
    <citation type="submission" date="2020-01" db="EMBL/GenBank/DDBJ databases">
        <authorList>
            <consortium name="DOE Joint Genome Institute"/>
            <person name="Haridas S."/>
            <person name="Albert R."/>
            <person name="Binder M."/>
            <person name="Bloem J."/>
            <person name="Labutti K."/>
            <person name="Salamov A."/>
            <person name="Andreopoulos B."/>
            <person name="Baker S.E."/>
            <person name="Barry K."/>
            <person name="Bills G."/>
            <person name="Bluhm B.H."/>
            <person name="Cannon C."/>
            <person name="Castanera R."/>
            <person name="Culley D.E."/>
            <person name="Daum C."/>
            <person name="Ezra D."/>
            <person name="Gonzalez J.B."/>
            <person name="Henrissat B."/>
            <person name="Kuo A."/>
            <person name="Liang C."/>
            <person name="Lipzen A."/>
            <person name="Lutzoni F."/>
            <person name="Magnuson J."/>
            <person name="Mondo S."/>
            <person name="Nolan M."/>
            <person name="Ohm R."/>
            <person name="Pangilinan J."/>
            <person name="Park H.-J.H."/>
            <person name="Ramirez L."/>
            <person name="Alfaro M."/>
            <person name="Sun H."/>
            <person name="Tritt A."/>
            <person name="Yoshinaga Y."/>
            <person name="Zwiers L.-H.L."/>
            <person name="Turgeon B.G."/>
            <person name="Goodwin S.B."/>
            <person name="Spatafora J.W."/>
            <person name="Crous P.W."/>
            <person name="Grigoriev I.V."/>
        </authorList>
    </citation>
    <scope>NUCLEOTIDE SEQUENCE [LARGE SCALE GENOMIC DNA]</scope>
    <source>
        <strain evidence="14 15">CBS 611.86</strain>
    </source>
</reference>
<accession>A0A7C8M2H6</accession>
<comment type="catalytic activity">
    <reaction evidence="1 10 11">
        <text>Endohydrolysis of (1-&gt;4)-beta-D-xylosidic linkages in xylans.</text>
        <dbReference type="EC" id="3.2.1.8"/>
    </reaction>
</comment>
<dbReference type="InterPro" id="IPR001137">
    <property type="entry name" value="Glyco_hydro_11"/>
</dbReference>
<evidence type="ECO:0000256" key="9">
    <source>
        <dbReference type="ARBA" id="ARBA00023326"/>
    </source>
</evidence>
<feature type="active site" description="Nucleophile" evidence="10">
    <location>
        <position position="120"/>
    </location>
</feature>
<keyword evidence="9 10" id="KW-0624">Polysaccharide degradation</keyword>
<evidence type="ECO:0000256" key="6">
    <source>
        <dbReference type="ARBA" id="ARBA00022801"/>
    </source>
</evidence>
<dbReference type="PRINTS" id="PR00911">
    <property type="entry name" value="GLHYDRLASE11"/>
</dbReference>
<keyword evidence="12" id="KW-0732">Signal</keyword>
<keyword evidence="5 10" id="KW-0858">Xylan degradation</keyword>
<comment type="similarity">
    <text evidence="3 10 11">Belongs to the glycosyl hydrolase 11 (cellulase G) family.</text>
</comment>
<feature type="signal peptide" evidence="12">
    <location>
        <begin position="1"/>
        <end position="19"/>
    </location>
</feature>
<keyword evidence="8 10" id="KW-0326">Glycosidase</keyword>
<evidence type="ECO:0000256" key="10">
    <source>
        <dbReference type="PROSITE-ProRule" id="PRU01097"/>
    </source>
</evidence>
<name>A0A7C8M2H6_9PLEO</name>
<proteinExistence type="inferred from homology"/>
<dbReference type="PANTHER" id="PTHR46828:SF3">
    <property type="entry name" value="ENDO-1,4-BETA-XYLANASE"/>
    <property type="match status" value="1"/>
</dbReference>
<dbReference type="AlphaFoldDB" id="A0A7C8M2H6"/>
<dbReference type="Proteomes" id="UP000481861">
    <property type="component" value="Unassembled WGS sequence"/>
</dbReference>
<protein>
    <recommendedName>
        <fullName evidence="4 10">Endo-1,4-beta-xylanase</fullName>
        <ecNumber evidence="4 10">3.2.1.8</ecNumber>
    </recommendedName>
</protein>
<evidence type="ECO:0000256" key="11">
    <source>
        <dbReference type="RuleBase" id="RU362015"/>
    </source>
</evidence>
<evidence type="ECO:0000313" key="14">
    <source>
        <dbReference type="EMBL" id="KAF2866258.1"/>
    </source>
</evidence>
<evidence type="ECO:0000256" key="8">
    <source>
        <dbReference type="ARBA" id="ARBA00023295"/>
    </source>
</evidence>
<dbReference type="PANTHER" id="PTHR46828">
    <property type="entry name" value="ENDO-1,4-BETA-XYLANASE A-RELATED"/>
    <property type="match status" value="1"/>
</dbReference>
<dbReference type="PROSITE" id="PS00776">
    <property type="entry name" value="GH11_1"/>
    <property type="match status" value="1"/>
</dbReference>
<evidence type="ECO:0000259" key="13">
    <source>
        <dbReference type="PROSITE" id="PS51761"/>
    </source>
</evidence>
<gene>
    <name evidence="14" type="ORF">BDV95DRAFT_505265</name>
</gene>
<dbReference type="FunFam" id="2.60.120.180:FF:000001">
    <property type="entry name" value="Endo-1,4-beta-xylanase"/>
    <property type="match status" value="1"/>
</dbReference>
<comment type="caution">
    <text evidence="14">The sequence shown here is derived from an EMBL/GenBank/DDBJ whole genome shotgun (WGS) entry which is preliminary data.</text>
</comment>
<feature type="domain" description="GH11" evidence="13">
    <location>
        <begin position="36"/>
        <end position="224"/>
    </location>
</feature>
<organism evidence="14 15">
    <name type="scientific">Massariosphaeria phaeospora</name>
    <dbReference type="NCBI Taxonomy" id="100035"/>
    <lineage>
        <taxon>Eukaryota</taxon>
        <taxon>Fungi</taxon>
        <taxon>Dikarya</taxon>
        <taxon>Ascomycota</taxon>
        <taxon>Pezizomycotina</taxon>
        <taxon>Dothideomycetes</taxon>
        <taxon>Pleosporomycetidae</taxon>
        <taxon>Pleosporales</taxon>
        <taxon>Pleosporales incertae sedis</taxon>
        <taxon>Massariosphaeria</taxon>
    </lineage>
</organism>
<evidence type="ECO:0000256" key="4">
    <source>
        <dbReference type="ARBA" id="ARBA00012590"/>
    </source>
</evidence>
<dbReference type="EMBL" id="JAADJZ010000028">
    <property type="protein sequence ID" value="KAF2866258.1"/>
    <property type="molecule type" value="Genomic_DNA"/>
</dbReference>
<feature type="active site" description="Proton donor" evidence="10">
    <location>
        <position position="211"/>
    </location>
</feature>
<dbReference type="OrthoDB" id="2115822at2759"/>
<dbReference type="GO" id="GO:0045493">
    <property type="term" value="P:xylan catabolic process"/>
    <property type="evidence" value="ECO:0007669"/>
    <property type="project" value="UniProtKB-UniRule"/>
</dbReference>
<dbReference type="Pfam" id="PF00457">
    <property type="entry name" value="Glyco_hydro_11"/>
    <property type="match status" value="1"/>
</dbReference>
<dbReference type="InterPro" id="IPR033119">
    <property type="entry name" value="GH11_AS_2"/>
</dbReference>